<gene>
    <name evidence="3" type="ORF">RS030_91542</name>
</gene>
<proteinExistence type="inferred from homology"/>
<evidence type="ECO:0000256" key="2">
    <source>
        <dbReference type="RuleBase" id="RU000487"/>
    </source>
</evidence>
<accession>A0AAV9XTJ1</accession>
<evidence type="ECO:0000256" key="1">
    <source>
        <dbReference type="ARBA" id="ARBA00049360"/>
    </source>
</evidence>
<protein>
    <recommendedName>
        <fullName evidence="5">Actin-like protein</fullName>
    </recommendedName>
</protein>
<reference evidence="3 4" key="1">
    <citation type="submission" date="2023-10" db="EMBL/GenBank/DDBJ databases">
        <title>Comparative genomics analysis reveals potential genetic determinants of host preference in Cryptosporidium xiaoi.</title>
        <authorList>
            <person name="Xiao L."/>
            <person name="Li J."/>
        </authorList>
    </citation>
    <scope>NUCLEOTIDE SEQUENCE [LARGE SCALE GENOMIC DNA]</scope>
    <source>
        <strain evidence="3 4">52996</strain>
    </source>
</reference>
<dbReference type="PANTHER" id="PTHR11937">
    <property type="entry name" value="ACTIN"/>
    <property type="match status" value="1"/>
</dbReference>
<evidence type="ECO:0000313" key="3">
    <source>
        <dbReference type="EMBL" id="KAK6587559.1"/>
    </source>
</evidence>
<comment type="similarity">
    <text evidence="2">Belongs to the actin family.</text>
</comment>
<comment type="catalytic activity">
    <reaction evidence="1">
        <text>ATP + H2O = ADP + phosphate + H(+)</text>
        <dbReference type="Rhea" id="RHEA:13065"/>
        <dbReference type="ChEBI" id="CHEBI:15377"/>
        <dbReference type="ChEBI" id="CHEBI:15378"/>
        <dbReference type="ChEBI" id="CHEBI:30616"/>
        <dbReference type="ChEBI" id="CHEBI:43474"/>
        <dbReference type="ChEBI" id="CHEBI:456216"/>
    </reaction>
</comment>
<dbReference type="Proteomes" id="UP001311799">
    <property type="component" value="Unassembled WGS sequence"/>
</dbReference>
<dbReference type="EMBL" id="JAWDEY010000037">
    <property type="protein sequence ID" value="KAK6587559.1"/>
    <property type="molecule type" value="Genomic_DNA"/>
</dbReference>
<dbReference type="Pfam" id="PF00022">
    <property type="entry name" value="Actin"/>
    <property type="match status" value="1"/>
</dbReference>
<keyword evidence="4" id="KW-1185">Reference proteome</keyword>
<dbReference type="AlphaFoldDB" id="A0AAV9XTJ1"/>
<evidence type="ECO:0000313" key="4">
    <source>
        <dbReference type="Proteomes" id="UP001311799"/>
    </source>
</evidence>
<dbReference type="SUPFAM" id="SSF53067">
    <property type="entry name" value="Actin-like ATPase domain"/>
    <property type="match status" value="2"/>
</dbReference>
<organism evidence="3 4">
    <name type="scientific">Cryptosporidium xiaoi</name>
    <dbReference type="NCBI Taxonomy" id="659607"/>
    <lineage>
        <taxon>Eukaryota</taxon>
        <taxon>Sar</taxon>
        <taxon>Alveolata</taxon>
        <taxon>Apicomplexa</taxon>
        <taxon>Conoidasida</taxon>
        <taxon>Coccidia</taxon>
        <taxon>Eucoccidiorida</taxon>
        <taxon>Eimeriorina</taxon>
        <taxon>Cryptosporidiidae</taxon>
        <taxon>Cryptosporidium</taxon>
    </lineage>
</organism>
<evidence type="ECO:0008006" key="5">
    <source>
        <dbReference type="Google" id="ProtNLM"/>
    </source>
</evidence>
<dbReference type="Gene3D" id="3.90.640.10">
    <property type="entry name" value="Actin, Chain A, domain 4"/>
    <property type="match status" value="1"/>
</dbReference>
<dbReference type="SMART" id="SM00268">
    <property type="entry name" value="ACTIN"/>
    <property type="match status" value="1"/>
</dbReference>
<comment type="caution">
    <text evidence="3">The sequence shown here is derived from an EMBL/GenBank/DDBJ whole genome shotgun (WGS) entry which is preliminary data.</text>
</comment>
<name>A0AAV9XTJ1_9CRYT</name>
<sequence>MKSLILEIGRYVCKGGRSDYELPLVEIPSVCYISEKRNENKREEVNLRNKKEPLENLKVGNDALNEIENKGGSIIYPLSKNLVMSDWNLCKLIWEKVLIELGVSNVDENYDSILVILPSTGGKLIEEKVDEWLKEYYKFKKVYYVPNYLLTLYSYGKETGIVVDMGTFWTNITPVIEGISDNNYSISIPIGGSVLEDYLKLLLSRRGLNLTRKHTTIKEESEDDLLVRKILNENCFVSLNGRITKDAISNTTSYLEILELESLEKSVYIEEERFQVTENVFFRPHSIGIESPSICEGILKVVNKCPLDTRVLLMENIYLCGKSSLYTGLPQRLELNLKRLFLDNKLMGDVERLSKYKISVFDDPNRDVSSFKGANLYLKLISMEGN</sequence>
<dbReference type="Gene3D" id="3.30.420.40">
    <property type="match status" value="2"/>
</dbReference>
<dbReference type="InterPro" id="IPR043129">
    <property type="entry name" value="ATPase_NBD"/>
</dbReference>
<dbReference type="InterPro" id="IPR004000">
    <property type="entry name" value="Actin"/>
</dbReference>